<sequence length="371" mass="42072">TSEPVTILGKEYSDKHQYEEEIKSKIWLTYRFGFEPIAKAEGGPHPLSFIQSFLFNKSVLFSGFGQLPNLIDNENFTSDVGWGCMIRTSQSLLANSFLHLADDSKGAKHRIIQLFRDDLQSPFSLHNFIRVASDLPLKVKPGEWFGPNAASLSIKRLCDNLEHSNELAGVPRIRVLISESCDLYDNQIDDLFSQKVDGLLVLLPVRLGIDRINQYYYSSLKQLLSLSSSVGIAGGKPSSSYYFVGYQDSDLIYINPHNPQPFQQEINYDTYQSPTYQKLGFSDLDPSMMIGVMLRNQSEYAEFKSVCQEGSNKIVHFHPLARRLSKNEQTRKNSGFVNIQHEDVESDAEVINVGERKEIDDFVDLGEEEFS</sequence>
<dbReference type="GO" id="GO:0016485">
    <property type="term" value="P:protein processing"/>
    <property type="evidence" value="ECO:0007669"/>
    <property type="project" value="TreeGrafter"/>
</dbReference>
<dbReference type="GO" id="GO:0004197">
    <property type="term" value="F:cysteine-type endopeptidase activity"/>
    <property type="evidence" value="ECO:0007669"/>
    <property type="project" value="TreeGrafter"/>
</dbReference>
<keyword evidence="7" id="KW-0788">Thiol protease</keyword>
<dbReference type="InterPro" id="IPR038765">
    <property type="entry name" value="Papain-like_cys_pep_sf"/>
</dbReference>
<dbReference type="GO" id="GO:0015031">
    <property type="term" value="P:protein transport"/>
    <property type="evidence" value="ECO:0007669"/>
    <property type="project" value="UniProtKB-KW"/>
</dbReference>
<feature type="domain" description="Peptidase C54 catalytic" evidence="12">
    <location>
        <begin position="17"/>
        <end position="304"/>
    </location>
</feature>
<gene>
    <name evidence="13" type="ORF">CANTADRAFT_29776</name>
</gene>
<dbReference type="PANTHER" id="PTHR22624">
    <property type="entry name" value="CYSTEINE PROTEASE ATG4"/>
    <property type="match status" value="1"/>
</dbReference>
<name>A0A1E4SIV0_9ASCO</name>
<evidence type="ECO:0000256" key="8">
    <source>
        <dbReference type="ARBA" id="ARBA00022927"/>
    </source>
</evidence>
<keyword evidence="5 11" id="KW-0645">Protease</keyword>
<dbReference type="EMBL" id="KV453912">
    <property type="protein sequence ID" value="ODV79435.1"/>
    <property type="molecule type" value="Genomic_DNA"/>
</dbReference>
<evidence type="ECO:0000256" key="11">
    <source>
        <dbReference type="RuleBase" id="RU363115"/>
    </source>
</evidence>
<reference evidence="14" key="1">
    <citation type="submission" date="2016-05" db="EMBL/GenBank/DDBJ databases">
        <title>Comparative genomics of biotechnologically important yeasts.</title>
        <authorList>
            <consortium name="DOE Joint Genome Institute"/>
            <person name="Riley R."/>
            <person name="Haridas S."/>
            <person name="Wolfe K.H."/>
            <person name="Lopes M.R."/>
            <person name="Hittinger C.T."/>
            <person name="Goker M."/>
            <person name="Salamov A."/>
            <person name="Wisecaver J."/>
            <person name="Long T.M."/>
            <person name="Aerts A.L."/>
            <person name="Barry K."/>
            <person name="Choi C."/>
            <person name="Clum A."/>
            <person name="Coughlan A.Y."/>
            <person name="Deshpande S."/>
            <person name="Douglass A.P."/>
            <person name="Hanson S.J."/>
            <person name="Klenk H.-P."/>
            <person name="Labutti K."/>
            <person name="Lapidus A."/>
            <person name="Lindquist E."/>
            <person name="Lipzen A."/>
            <person name="Meier-Kolthoff J.P."/>
            <person name="Ohm R.A."/>
            <person name="Otillar R.P."/>
            <person name="Pangilinan J."/>
            <person name="Peng Y."/>
            <person name="Rokas A."/>
            <person name="Rosa C.A."/>
            <person name="Scheuner C."/>
            <person name="Sibirny A.A."/>
            <person name="Slot J.C."/>
            <person name="Stielow J.B."/>
            <person name="Sun H."/>
            <person name="Kurtzman C.P."/>
            <person name="Blackwell M."/>
            <person name="Grigoriev I.V."/>
            <person name="Jeffries T.W."/>
        </authorList>
    </citation>
    <scope>NUCLEOTIDE SEQUENCE [LARGE SCALE GENOMIC DNA]</scope>
    <source>
        <strain evidence="14">NRRL Y-17324</strain>
    </source>
</reference>
<protein>
    <recommendedName>
        <fullName evidence="11">Cysteine protease</fullName>
        <ecNumber evidence="11">3.4.22.-</ecNumber>
    </recommendedName>
</protein>
<dbReference type="GO" id="GO:0019786">
    <property type="term" value="F:protein-phosphatidylethanolamide deconjugating activity"/>
    <property type="evidence" value="ECO:0007669"/>
    <property type="project" value="InterPro"/>
</dbReference>
<dbReference type="InterPro" id="IPR046792">
    <property type="entry name" value="Peptidase_C54_cat"/>
</dbReference>
<evidence type="ECO:0000256" key="1">
    <source>
        <dbReference type="ARBA" id="ARBA00004329"/>
    </source>
</evidence>
<evidence type="ECO:0000256" key="9">
    <source>
        <dbReference type="ARBA" id="ARBA00023006"/>
    </source>
</evidence>
<dbReference type="Proteomes" id="UP000094285">
    <property type="component" value="Unassembled WGS sequence"/>
</dbReference>
<comment type="function">
    <text evidence="11">Required for selective autophagic degradation of the nucleus (nucleophagy) as well as for mitophagy which contributes to regulate mitochondrial quantity and quality by eliminating the mitochondria to a basal level to fulfill cellular energy requirements and preventing excess ROS production.</text>
</comment>
<dbReference type="AlphaFoldDB" id="A0A1E4SIV0"/>
<comment type="catalytic activity">
    <reaction evidence="10">
        <text>[protein]-C-terminal L-amino acid-glycyl-phosphatidylethanolamide + H2O = [protein]-C-terminal L-amino acid-glycine + a 1,2-diacyl-sn-glycero-3-phosphoethanolamine</text>
        <dbReference type="Rhea" id="RHEA:67548"/>
        <dbReference type="Rhea" id="RHEA-COMP:17323"/>
        <dbReference type="Rhea" id="RHEA-COMP:17324"/>
        <dbReference type="ChEBI" id="CHEBI:15377"/>
        <dbReference type="ChEBI" id="CHEBI:64612"/>
        <dbReference type="ChEBI" id="CHEBI:172940"/>
        <dbReference type="ChEBI" id="CHEBI:172941"/>
    </reaction>
    <physiologicalReaction direction="left-to-right" evidence="10">
        <dbReference type="Rhea" id="RHEA:67549"/>
    </physiologicalReaction>
</comment>
<accession>A0A1E4SIV0</accession>
<proteinExistence type="inferred from homology"/>
<keyword evidence="8" id="KW-0653">Protein transport</keyword>
<keyword evidence="4 11" id="KW-0963">Cytoplasm</keyword>
<dbReference type="InterPro" id="IPR005078">
    <property type="entry name" value="Peptidase_C54"/>
</dbReference>
<comment type="similarity">
    <text evidence="2 11">Belongs to the peptidase C54 family.</text>
</comment>
<dbReference type="STRING" id="984487.A0A1E4SIV0"/>
<dbReference type="Pfam" id="PF03416">
    <property type="entry name" value="Peptidase_C54"/>
    <property type="match status" value="1"/>
</dbReference>
<keyword evidence="11" id="KW-0539">Nucleus</keyword>
<dbReference type="GO" id="GO:0005634">
    <property type="term" value="C:nucleus"/>
    <property type="evidence" value="ECO:0007669"/>
    <property type="project" value="UniProtKB-SubCell"/>
</dbReference>
<dbReference type="EC" id="3.4.22.-" evidence="11"/>
<keyword evidence="14" id="KW-1185">Reference proteome</keyword>
<evidence type="ECO:0000256" key="10">
    <source>
        <dbReference type="ARBA" id="ARBA00029362"/>
    </source>
</evidence>
<comment type="subcellular location">
    <subcellularLocation>
        <location evidence="11">Nucleus</location>
    </subcellularLocation>
    <subcellularLocation>
        <location evidence="11">Cytoplasm</location>
    </subcellularLocation>
    <subcellularLocation>
        <location evidence="1">Preautophagosomal structure</location>
    </subcellularLocation>
</comment>
<evidence type="ECO:0000256" key="3">
    <source>
        <dbReference type="ARBA" id="ARBA00022448"/>
    </source>
</evidence>
<feature type="non-terminal residue" evidence="13">
    <location>
        <position position="1"/>
    </location>
</feature>
<dbReference type="GO" id="GO:0000407">
    <property type="term" value="C:phagophore assembly site"/>
    <property type="evidence" value="ECO:0007669"/>
    <property type="project" value="UniProtKB-SubCell"/>
</dbReference>
<dbReference type="GO" id="GO:0000045">
    <property type="term" value="P:autophagosome assembly"/>
    <property type="evidence" value="ECO:0007669"/>
    <property type="project" value="TreeGrafter"/>
</dbReference>
<dbReference type="RefSeq" id="XP_020064557.1">
    <property type="nucleotide sequence ID" value="XM_020208310.1"/>
</dbReference>
<evidence type="ECO:0000313" key="14">
    <source>
        <dbReference type="Proteomes" id="UP000094285"/>
    </source>
</evidence>
<organism evidence="13 14">
    <name type="scientific">Suhomyces tanzawaensis NRRL Y-17324</name>
    <dbReference type="NCBI Taxonomy" id="984487"/>
    <lineage>
        <taxon>Eukaryota</taxon>
        <taxon>Fungi</taxon>
        <taxon>Dikarya</taxon>
        <taxon>Ascomycota</taxon>
        <taxon>Saccharomycotina</taxon>
        <taxon>Pichiomycetes</taxon>
        <taxon>Debaryomycetaceae</taxon>
        <taxon>Suhomyces</taxon>
    </lineage>
</organism>
<evidence type="ECO:0000259" key="12">
    <source>
        <dbReference type="Pfam" id="PF03416"/>
    </source>
</evidence>
<dbReference type="GO" id="GO:0034727">
    <property type="term" value="P:piecemeal microautophagy of the nucleus"/>
    <property type="evidence" value="ECO:0007669"/>
    <property type="project" value="TreeGrafter"/>
</dbReference>
<evidence type="ECO:0000256" key="4">
    <source>
        <dbReference type="ARBA" id="ARBA00022490"/>
    </source>
</evidence>
<evidence type="ECO:0000256" key="7">
    <source>
        <dbReference type="ARBA" id="ARBA00022807"/>
    </source>
</evidence>
<dbReference type="PANTHER" id="PTHR22624:SF49">
    <property type="entry name" value="CYSTEINE PROTEASE"/>
    <property type="match status" value="1"/>
</dbReference>
<evidence type="ECO:0000256" key="2">
    <source>
        <dbReference type="ARBA" id="ARBA00010958"/>
    </source>
</evidence>
<keyword evidence="9" id="KW-0072">Autophagy</keyword>
<dbReference type="GeneID" id="30982447"/>
<dbReference type="SUPFAM" id="SSF54001">
    <property type="entry name" value="Cysteine proteinases"/>
    <property type="match status" value="1"/>
</dbReference>
<feature type="non-terminal residue" evidence="13">
    <location>
        <position position="371"/>
    </location>
</feature>
<evidence type="ECO:0000256" key="5">
    <source>
        <dbReference type="ARBA" id="ARBA00022670"/>
    </source>
</evidence>
<keyword evidence="3" id="KW-0813">Transport</keyword>
<dbReference type="OrthoDB" id="2960936at2759"/>
<keyword evidence="6 11" id="KW-0378">Hydrolase</keyword>
<dbReference type="GO" id="GO:0035973">
    <property type="term" value="P:aggrephagy"/>
    <property type="evidence" value="ECO:0007669"/>
    <property type="project" value="TreeGrafter"/>
</dbReference>
<evidence type="ECO:0000256" key="6">
    <source>
        <dbReference type="ARBA" id="ARBA00022801"/>
    </source>
</evidence>
<evidence type="ECO:0000313" key="13">
    <source>
        <dbReference type="EMBL" id="ODV79435.1"/>
    </source>
</evidence>
<dbReference type="GO" id="GO:0000423">
    <property type="term" value="P:mitophagy"/>
    <property type="evidence" value="ECO:0007669"/>
    <property type="project" value="TreeGrafter"/>
</dbReference>